<reference evidence="3" key="1">
    <citation type="submission" date="2019-04" db="EMBL/GenBank/DDBJ databases">
        <title>Draft genome sequence of Pseudonocardiaceae bacterium SL3-2-4.</title>
        <authorList>
            <person name="Ningsih F."/>
            <person name="Yokota A."/>
            <person name="Sakai Y."/>
            <person name="Nanatani K."/>
            <person name="Yabe S."/>
            <person name="Oetari A."/>
            <person name="Sjamsuridzal W."/>
        </authorList>
    </citation>
    <scope>NUCLEOTIDE SEQUENCE [LARGE SCALE GENOMIC DNA]</scope>
    <source>
        <strain evidence="3">SL3-2-4</strain>
    </source>
</reference>
<dbReference type="Proteomes" id="UP000298860">
    <property type="component" value="Unassembled WGS sequence"/>
</dbReference>
<gene>
    <name evidence="2" type="ORF">GTS_56410</name>
</gene>
<comment type="caution">
    <text evidence="2">The sequence shown here is derived from an EMBL/GenBank/DDBJ whole genome shotgun (WGS) entry which is preliminary data.</text>
</comment>
<proteinExistence type="predicted"/>
<name>A0A4D4JH92_9PSEU</name>
<dbReference type="InterPro" id="IPR043917">
    <property type="entry name" value="DUF5753"/>
</dbReference>
<keyword evidence="3" id="KW-1185">Reference proteome</keyword>
<dbReference type="EMBL" id="BJFL01000078">
    <property type="protein sequence ID" value="GDY34008.1"/>
    <property type="molecule type" value="Genomic_DNA"/>
</dbReference>
<feature type="domain" description="DUF5753" evidence="1">
    <location>
        <begin position="21"/>
        <end position="193"/>
    </location>
</feature>
<protein>
    <recommendedName>
        <fullName evidence="1">DUF5753 domain-containing protein</fullName>
    </recommendedName>
</protein>
<dbReference type="AlphaFoldDB" id="A0A4D4JH92"/>
<accession>A0A4D4JH92</accession>
<evidence type="ECO:0000259" key="1">
    <source>
        <dbReference type="Pfam" id="PF19054"/>
    </source>
</evidence>
<evidence type="ECO:0000313" key="3">
    <source>
        <dbReference type="Proteomes" id="UP000298860"/>
    </source>
</evidence>
<dbReference type="Pfam" id="PF19054">
    <property type="entry name" value="DUF5753"/>
    <property type="match status" value="1"/>
</dbReference>
<dbReference type="RefSeq" id="WP_225978834.1">
    <property type="nucleotide sequence ID" value="NZ_BJFL01000078.1"/>
</dbReference>
<evidence type="ECO:0000313" key="2">
    <source>
        <dbReference type="EMBL" id="GDY34008.1"/>
    </source>
</evidence>
<sequence length="204" mass="22864">MRERNWLTVGVEGISHELAGVIECERSATAITEWSPGIVPGLLQVPEYTRAIMQSAGIKQDDIDIRVMVRSGRCEVITRHDPVDYVALLDEAALYETIGSVPVREHQLHHLREIAERSNIAVQIVPARIGWHPGLAGPFVLYDFPDTPSVVYLEHYSSAAFIPHKHEVERYRKAADKLRAIAMNAADSSAFISKVIEELEDSRE</sequence>
<organism evidence="2 3">
    <name type="scientific">Gandjariella thermophila</name>
    <dbReference type="NCBI Taxonomy" id="1931992"/>
    <lineage>
        <taxon>Bacteria</taxon>
        <taxon>Bacillati</taxon>
        <taxon>Actinomycetota</taxon>
        <taxon>Actinomycetes</taxon>
        <taxon>Pseudonocardiales</taxon>
        <taxon>Pseudonocardiaceae</taxon>
        <taxon>Gandjariella</taxon>
    </lineage>
</organism>